<accession>A0A367EM15</accession>
<evidence type="ECO:0000313" key="2">
    <source>
        <dbReference type="EMBL" id="RCG19081.1"/>
    </source>
</evidence>
<keyword evidence="3" id="KW-1185">Reference proteome</keyword>
<evidence type="ECO:0000259" key="1">
    <source>
        <dbReference type="Pfam" id="PF24746"/>
    </source>
</evidence>
<comment type="caution">
    <text evidence="2">The sequence shown here is derived from an EMBL/GenBank/DDBJ whole genome shotgun (WGS) entry which is preliminary data.</text>
</comment>
<protein>
    <recommendedName>
        <fullName evidence="1">DUF7694 domain-containing protein</fullName>
    </recommendedName>
</protein>
<name>A0A367EM15_9ACTN</name>
<gene>
    <name evidence="2" type="ORF">DQ384_38025</name>
</gene>
<evidence type="ECO:0000313" key="3">
    <source>
        <dbReference type="Proteomes" id="UP000253094"/>
    </source>
</evidence>
<reference evidence="2 3" key="1">
    <citation type="submission" date="2018-06" db="EMBL/GenBank/DDBJ databases">
        <title>Sphaerisporangium craniellae sp. nov., isolated from a marine sponge in the South China Sea.</title>
        <authorList>
            <person name="Li L."/>
        </authorList>
    </citation>
    <scope>NUCLEOTIDE SEQUENCE [LARGE SCALE GENOMIC DNA]</scope>
    <source>
        <strain evidence="2 3">CCTCC AA 208026</strain>
    </source>
</reference>
<dbReference type="RefSeq" id="WP_114033736.1">
    <property type="nucleotide sequence ID" value="NZ_QOIL01000034.1"/>
</dbReference>
<sequence>MTDLHHLALLDVDPTHLYRTLRRAGLRPWPPEPYGPAGIIVTFRDRAGSVVVTQCELDGAQWIHASISWTDHMPSYEDLATLKAGVFGDQREAYQVFPRAARHVNIHGFALHLWGRADGAQVLPDLGAMGTI</sequence>
<feature type="domain" description="DUF7694" evidence="1">
    <location>
        <begin position="57"/>
        <end position="117"/>
    </location>
</feature>
<dbReference type="Pfam" id="PF24746">
    <property type="entry name" value="DUF7694"/>
    <property type="match status" value="1"/>
</dbReference>
<dbReference type="AlphaFoldDB" id="A0A367EM15"/>
<proteinExistence type="predicted"/>
<dbReference type="EMBL" id="QOIL01000034">
    <property type="protein sequence ID" value="RCG19081.1"/>
    <property type="molecule type" value="Genomic_DNA"/>
</dbReference>
<dbReference type="OrthoDB" id="5189890at2"/>
<dbReference type="InterPro" id="IPR056111">
    <property type="entry name" value="DUF7694"/>
</dbReference>
<organism evidence="2 3">
    <name type="scientific">Sphaerisporangium album</name>
    <dbReference type="NCBI Taxonomy" id="509200"/>
    <lineage>
        <taxon>Bacteria</taxon>
        <taxon>Bacillati</taxon>
        <taxon>Actinomycetota</taxon>
        <taxon>Actinomycetes</taxon>
        <taxon>Streptosporangiales</taxon>
        <taxon>Streptosporangiaceae</taxon>
        <taxon>Sphaerisporangium</taxon>
    </lineage>
</organism>
<dbReference type="Proteomes" id="UP000253094">
    <property type="component" value="Unassembled WGS sequence"/>
</dbReference>